<accession>A0A2V2NDH5</accession>
<organism evidence="8 9">
    <name type="scientific">Methanospirillum stamsii</name>
    <dbReference type="NCBI Taxonomy" id="1277351"/>
    <lineage>
        <taxon>Archaea</taxon>
        <taxon>Methanobacteriati</taxon>
        <taxon>Methanobacteriota</taxon>
        <taxon>Stenosarchaea group</taxon>
        <taxon>Methanomicrobia</taxon>
        <taxon>Methanomicrobiales</taxon>
        <taxon>Methanospirillaceae</taxon>
        <taxon>Methanospirillum</taxon>
    </lineage>
</organism>
<evidence type="ECO:0000256" key="6">
    <source>
        <dbReference type="SAM" id="Phobius"/>
    </source>
</evidence>
<keyword evidence="9" id="KW-1185">Reference proteome</keyword>
<evidence type="ECO:0000256" key="2">
    <source>
        <dbReference type="ARBA" id="ARBA00022475"/>
    </source>
</evidence>
<evidence type="ECO:0000256" key="1">
    <source>
        <dbReference type="ARBA" id="ARBA00004651"/>
    </source>
</evidence>
<evidence type="ECO:0000256" key="4">
    <source>
        <dbReference type="ARBA" id="ARBA00022989"/>
    </source>
</evidence>
<feature type="domain" description="RDD" evidence="7">
    <location>
        <begin position="41"/>
        <end position="187"/>
    </location>
</feature>
<feature type="transmembrane region" description="Helical" evidence="6">
    <location>
        <begin position="91"/>
        <end position="117"/>
    </location>
</feature>
<dbReference type="InterPro" id="IPR051791">
    <property type="entry name" value="Pra-immunoreactive"/>
</dbReference>
<evidence type="ECO:0000256" key="5">
    <source>
        <dbReference type="ARBA" id="ARBA00023136"/>
    </source>
</evidence>
<name>A0A2V2NDH5_9EURY</name>
<evidence type="ECO:0000313" key="8">
    <source>
        <dbReference type="EMBL" id="PWR73343.1"/>
    </source>
</evidence>
<dbReference type="Pfam" id="PF06271">
    <property type="entry name" value="RDD"/>
    <property type="match status" value="1"/>
</dbReference>
<dbReference type="AlphaFoldDB" id="A0A2V2NDH5"/>
<keyword evidence="5 6" id="KW-0472">Membrane</keyword>
<sequence>MSVFTFCIFFFDNFFAHYEIYCIVADNNQDQANNTSHKYFAGFGRRIIAGIIDGLIVTVIAGFAAYYLGLTEGWRMFLMILRHQEVRTMDGILVTSAVPGQVATFLLVTVILIPWLYFAILESSKNQATLGKMAARAVVSDLHGNRITFARASLRHFSKFISLILFFSGFIAIAYTRHSQGFHDIIAACLVYYRPEKIE</sequence>
<feature type="transmembrane region" description="Helical" evidence="6">
    <location>
        <begin position="47"/>
        <end position="70"/>
    </location>
</feature>
<gene>
    <name evidence="8" type="ORF">DLD82_10775</name>
</gene>
<comment type="caution">
    <text evidence="8">The sequence shown here is derived from an EMBL/GenBank/DDBJ whole genome shotgun (WGS) entry which is preliminary data.</text>
</comment>
<reference evidence="8 9" key="1">
    <citation type="submission" date="2018-05" db="EMBL/GenBank/DDBJ databases">
        <title>Draft genome of Methanospirillum stamsii Pt1.</title>
        <authorList>
            <person name="Dueholm M.S."/>
            <person name="Nielsen P.H."/>
            <person name="Bakmann L.F."/>
            <person name="Otzen D.E."/>
        </authorList>
    </citation>
    <scope>NUCLEOTIDE SEQUENCE [LARGE SCALE GENOMIC DNA]</scope>
    <source>
        <strain evidence="8 9">Pt1</strain>
    </source>
</reference>
<dbReference type="InterPro" id="IPR010432">
    <property type="entry name" value="RDD"/>
</dbReference>
<evidence type="ECO:0000256" key="3">
    <source>
        <dbReference type="ARBA" id="ARBA00022692"/>
    </source>
</evidence>
<dbReference type="Proteomes" id="UP000245934">
    <property type="component" value="Unassembled WGS sequence"/>
</dbReference>
<dbReference type="GO" id="GO:0005886">
    <property type="term" value="C:plasma membrane"/>
    <property type="evidence" value="ECO:0007669"/>
    <property type="project" value="UniProtKB-SubCell"/>
</dbReference>
<evidence type="ECO:0000259" key="7">
    <source>
        <dbReference type="Pfam" id="PF06271"/>
    </source>
</evidence>
<keyword evidence="4 6" id="KW-1133">Transmembrane helix</keyword>
<dbReference type="EMBL" id="QGMZ01000019">
    <property type="protein sequence ID" value="PWR73343.1"/>
    <property type="molecule type" value="Genomic_DNA"/>
</dbReference>
<keyword evidence="2" id="KW-1003">Cell membrane</keyword>
<dbReference type="PANTHER" id="PTHR36115">
    <property type="entry name" value="PROLINE-RICH ANTIGEN HOMOLOG-RELATED"/>
    <property type="match status" value="1"/>
</dbReference>
<feature type="transmembrane region" description="Helical" evidence="6">
    <location>
        <begin position="157"/>
        <end position="175"/>
    </location>
</feature>
<proteinExistence type="predicted"/>
<evidence type="ECO:0000313" key="9">
    <source>
        <dbReference type="Proteomes" id="UP000245934"/>
    </source>
</evidence>
<keyword evidence="3 6" id="KW-0812">Transmembrane</keyword>
<comment type="subcellular location">
    <subcellularLocation>
        <location evidence="1">Cell membrane</location>
        <topology evidence="1">Multi-pass membrane protein</topology>
    </subcellularLocation>
</comment>
<protein>
    <recommendedName>
        <fullName evidence="7">RDD domain-containing protein</fullName>
    </recommendedName>
</protein>